<dbReference type="InterPro" id="IPR001387">
    <property type="entry name" value="Cro/C1-type_HTH"/>
</dbReference>
<dbReference type="Pfam" id="PF13443">
    <property type="entry name" value="HTH_26"/>
    <property type="match status" value="1"/>
</dbReference>
<gene>
    <name evidence="3" type="ORF">LK10_12985</name>
</gene>
<dbReference type="OrthoDB" id="3626437at2"/>
<evidence type="ECO:0000313" key="4">
    <source>
        <dbReference type="Proteomes" id="UP000030982"/>
    </source>
</evidence>
<sequence>MKRHVEYAWRLRELMAAREMNNISDLIPHLEDRGVALSASQIYRLIGGKPERMNLALLGALLDALDCTFEELCPTTVVAVPARERLTGTEASTAKKDAVRPVRARIHRPE</sequence>
<reference evidence="3 4" key="1">
    <citation type="submission" date="2014-09" db="EMBL/GenBank/DDBJ databases">
        <title>Genome sequence of Sinomonas sp. MUSC 117.</title>
        <authorList>
            <person name="Lee L.-H."/>
        </authorList>
    </citation>
    <scope>NUCLEOTIDE SEQUENCE [LARGE SCALE GENOMIC DNA]</scope>
    <source>
        <strain evidence="3 4">MUSC 117</strain>
    </source>
</reference>
<dbReference type="RefSeq" id="WP_043124345.1">
    <property type="nucleotide sequence ID" value="NZ_JTDL01000127.1"/>
</dbReference>
<feature type="region of interest" description="Disordered" evidence="1">
    <location>
        <begin position="89"/>
        <end position="110"/>
    </location>
</feature>
<accession>A0A0B2AKJ3</accession>
<organism evidence="3 4">
    <name type="scientific">Sinomonas humi</name>
    <dbReference type="NCBI Taxonomy" id="1338436"/>
    <lineage>
        <taxon>Bacteria</taxon>
        <taxon>Bacillati</taxon>
        <taxon>Actinomycetota</taxon>
        <taxon>Actinomycetes</taxon>
        <taxon>Micrococcales</taxon>
        <taxon>Micrococcaceae</taxon>
        <taxon>Sinomonas</taxon>
    </lineage>
</organism>
<proteinExistence type="predicted"/>
<name>A0A0B2AKJ3_9MICC</name>
<dbReference type="AlphaFoldDB" id="A0A0B2AKJ3"/>
<dbReference type="EMBL" id="JTDL01000127">
    <property type="protein sequence ID" value="KHL02311.1"/>
    <property type="molecule type" value="Genomic_DNA"/>
</dbReference>
<evidence type="ECO:0000256" key="1">
    <source>
        <dbReference type="SAM" id="MobiDB-lite"/>
    </source>
</evidence>
<dbReference type="Proteomes" id="UP000030982">
    <property type="component" value="Unassembled WGS sequence"/>
</dbReference>
<protein>
    <submittedName>
        <fullName evidence="3">Cro/Cl family transcriptional regulator</fullName>
    </submittedName>
</protein>
<evidence type="ECO:0000259" key="2">
    <source>
        <dbReference type="Pfam" id="PF13443"/>
    </source>
</evidence>
<evidence type="ECO:0000313" key="3">
    <source>
        <dbReference type="EMBL" id="KHL02311.1"/>
    </source>
</evidence>
<comment type="caution">
    <text evidence="3">The sequence shown here is derived from an EMBL/GenBank/DDBJ whole genome shotgun (WGS) entry which is preliminary data.</text>
</comment>
<dbReference type="STRING" id="1338436.LK10_12985"/>
<keyword evidence="4" id="KW-1185">Reference proteome</keyword>
<feature type="compositionally biased region" description="Basic and acidic residues" evidence="1">
    <location>
        <begin position="89"/>
        <end position="100"/>
    </location>
</feature>
<feature type="domain" description="HTH cro/C1-type" evidence="2">
    <location>
        <begin position="10"/>
        <end position="73"/>
    </location>
</feature>